<dbReference type="RefSeq" id="WP_208556876.1">
    <property type="nucleotide sequence ID" value="NZ_JAGFPW010000032.1"/>
</dbReference>
<evidence type="ECO:0000313" key="2">
    <source>
        <dbReference type="EMBL" id="MBO3796766.1"/>
    </source>
</evidence>
<dbReference type="EMBL" id="JAGFPW010000032">
    <property type="protein sequence ID" value="MBO3796766.1"/>
    <property type="molecule type" value="Genomic_DNA"/>
</dbReference>
<dbReference type="Gene3D" id="1.10.260.40">
    <property type="entry name" value="lambda repressor-like DNA-binding domains"/>
    <property type="match status" value="1"/>
</dbReference>
<comment type="caution">
    <text evidence="2">The sequence shown here is derived from an EMBL/GenBank/DDBJ whole genome shotgun (WGS) entry which is preliminary data.</text>
</comment>
<dbReference type="SMART" id="SM00530">
    <property type="entry name" value="HTH_XRE"/>
    <property type="match status" value="1"/>
</dbReference>
<dbReference type="Pfam" id="PF01381">
    <property type="entry name" value="HTH_3"/>
    <property type="match status" value="1"/>
</dbReference>
<dbReference type="PROSITE" id="PS50943">
    <property type="entry name" value="HTH_CROC1"/>
    <property type="match status" value="1"/>
</dbReference>
<evidence type="ECO:0000259" key="1">
    <source>
        <dbReference type="PROSITE" id="PS50943"/>
    </source>
</evidence>
<dbReference type="AlphaFoldDB" id="A0A8I1WGN9"/>
<gene>
    <name evidence="2" type="ORF">J5227_21245</name>
</gene>
<name>A0A8I1WGN9_BACIU</name>
<dbReference type="CDD" id="cd00093">
    <property type="entry name" value="HTH_XRE"/>
    <property type="match status" value="1"/>
</dbReference>
<dbReference type="GO" id="GO:0003677">
    <property type="term" value="F:DNA binding"/>
    <property type="evidence" value="ECO:0007669"/>
    <property type="project" value="InterPro"/>
</dbReference>
<sequence length="82" mass="9295">MKKTSALTQYLIKARKDRNLSQKQVADLSKAGITSQYYGLIERGERQPSPSVAMKLAPVLGLDWTIFFEQDVNQRLHNQDSA</sequence>
<reference evidence="2" key="1">
    <citation type="submission" date="2021-03" db="EMBL/GenBank/DDBJ databases">
        <title>Isolation of Bacillus subtilis from fermented food sample.</title>
        <authorList>
            <person name="Lakshmanan V."/>
            <person name="Athira K."/>
            <person name="Rajagopal K."/>
        </authorList>
    </citation>
    <scope>NUCLEOTIDE SEQUENCE</scope>
    <source>
        <strain evidence="2">S1</strain>
    </source>
</reference>
<dbReference type="Proteomes" id="UP000665181">
    <property type="component" value="Unassembled WGS sequence"/>
</dbReference>
<accession>A0A8I1WGN9</accession>
<dbReference type="SUPFAM" id="SSF47413">
    <property type="entry name" value="lambda repressor-like DNA-binding domains"/>
    <property type="match status" value="1"/>
</dbReference>
<feature type="domain" description="HTH cro/C1-type" evidence="1">
    <location>
        <begin position="11"/>
        <end position="67"/>
    </location>
</feature>
<evidence type="ECO:0000313" key="3">
    <source>
        <dbReference type="Proteomes" id="UP000665181"/>
    </source>
</evidence>
<dbReference type="InterPro" id="IPR010982">
    <property type="entry name" value="Lambda_DNA-bd_dom_sf"/>
</dbReference>
<organism evidence="2 3">
    <name type="scientific">Bacillus subtilis</name>
    <dbReference type="NCBI Taxonomy" id="1423"/>
    <lineage>
        <taxon>Bacteria</taxon>
        <taxon>Bacillati</taxon>
        <taxon>Bacillota</taxon>
        <taxon>Bacilli</taxon>
        <taxon>Bacillales</taxon>
        <taxon>Bacillaceae</taxon>
        <taxon>Bacillus</taxon>
    </lineage>
</organism>
<protein>
    <submittedName>
        <fullName evidence="2">Helix-turn-helix transcriptional regulator</fullName>
    </submittedName>
</protein>
<proteinExistence type="predicted"/>
<dbReference type="InterPro" id="IPR001387">
    <property type="entry name" value="Cro/C1-type_HTH"/>
</dbReference>